<accession>A0A840X447</accession>
<organism evidence="3 4">
    <name type="scientific">Microcella frigidaquae</name>
    <dbReference type="NCBI Taxonomy" id="424758"/>
    <lineage>
        <taxon>Bacteria</taxon>
        <taxon>Bacillati</taxon>
        <taxon>Actinomycetota</taxon>
        <taxon>Actinomycetes</taxon>
        <taxon>Micrococcales</taxon>
        <taxon>Microbacteriaceae</taxon>
        <taxon>Microcella</taxon>
    </lineage>
</organism>
<dbReference type="Proteomes" id="UP000552883">
    <property type="component" value="Unassembled WGS sequence"/>
</dbReference>
<feature type="transmembrane region" description="Helical" evidence="2">
    <location>
        <begin position="203"/>
        <end position="227"/>
    </location>
</feature>
<name>A0A840X447_9MICO</name>
<evidence type="ECO:0000313" key="3">
    <source>
        <dbReference type="EMBL" id="MBB5617273.1"/>
    </source>
</evidence>
<feature type="region of interest" description="Disordered" evidence="1">
    <location>
        <begin position="1"/>
        <end position="21"/>
    </location>
</feature>
<dbReference type="OrthoDB" id="3209791at2"/>
<gene>
    <name evidence="3" type="ORF">BJ959_000769</name>
</gene>
<feature type="transmembrane region" description="Helical" evidence="2">
    <location>
        <begin position="90"/>
        <end position="114"/>
    </location>
</feature>
<keyword evidence="2" id="KW-0812">Transmembrane</keyword>
<feature type="transmembrane region" description="Helical" evidence="2">
    <location>
        <begin position="50"/>
        <end position="70"/>
    </location>
</feature>
<keyword evidence="2" id="KW-1133">Transmembrane helix</keyword>
<evidence type="ECO:0000313" key="4">
    <source>
        <dbReference type="Proteomes" id="UP000552883"/>
    </source>
</evidence>
<feature type="transmembrane region" description="Helical" evidence="2">
    <location>
        <begin position="173"/>
        <end position="196"/>
    </location>
</feature>
<keyword evidence="4" id="KW-1185">Reference proteome</keyword>
<evidence type="ECO:0000256" key="1">
    <source>
        <dbReference type="SAM" id="MobiDB-lite"/>
    </source>
</evidence>
<dbReference type="AlphaFoldDB" id="A0A840X447"/>
<dbReference type="EMBL" id="JACHBS010000001">
    <property type="protein sequence ID" value="MBB5617273.1"/>
    <property type="molecule type" value="Genomic_DNA"/>
</dbReference>
<sequence>MIATTPASTPANTPASEPAVEAPLPLAPRPLATRVGTSVRLLLANPWTAIYTPLLILGIILLMNLAIWGIVRANISAEGEMAEGVNGGAFFLFVYMLVVAVQSINQAFPLALGYGSTRRDFLLGFGVFAVMLSVGYAALLATLAWLEESTGGWGIGLRFFSADAVWQSEWPEAFGLGLLLMLLFFGIGAATASVYVRWRALGMYVFWAGLVFVFIGGAALVTLLDAWPQVGEFFVWAGVLGTAAWSLILTAVCALAAWLILRRATPSQG</sequence>
<evidence type="ECO:0000256" key="2">
    <source>
        <dbReference type="SAM" id="Phobius"/>
    </source>
</evidence>
<feature type="transmembrane region" description="Helical" evidence="2">
    <location>
        <begin position="233"/>
        <end position="261"/>
    </location>
</feature>
<proteinExistence type="predicted"/>
<comment type="caution">
    <text evidence="3">The sequence shown here is derived from an EMBL/GenBank/DDBJ whole genome shotgun (WGS) entry which is preliminary data.</text>
</comment>
<dbReference type="RefSeq" id="WP_153982491.1">
    <property type="nucleotide sequence ID" value="NZ_BAAANZ010000009.1"/>
</dbReference>
<reference evidence="3 4" key="1">
    <citation type="submission" date="2020-08" db="EMBL/GenBank/DDBJ databases">
        <title>Sequencing the genomes of 1000 actinobacteria strains.</title>
        <authorList>
            <person name="Klenk H.-P."/>
        </authorList>
    </citation>
    <scope>NUCLEOTIDE SEQUENCE [LARGE SCALE GENOMIC DNA]</scope>
    <source>
        <strain evidence="3 4">DSM 23889</strain>
    </source>
</reference>
<protein>
    <submittedName>
        <fullName evidence="3">Uncharacterized protein</fullName>
    </submittedName>
</protein>
<feature type="transmembrane region" description="Helical" evidence="2">
    <location>
        <begin position="121"/>
        <end position="146"/>
    </location>
</feature>
<keyword evidence="2" id="KW-0472">Membrane</keyword>